<organism evidence="5">
    <name type="scientific">Blastobotrys adeninivorans</name>
    <name type="common">Yeast</name>
    <name type="synonym">Arxula adeninivorans</name>
    <dbReference type="NCBI Taxonomy" id="409370"/>
    <lineage>
        <taxon>Eukaryota</taxon>
        <taxon>Fungi</taxon>
        <taxon>Dikarya</taxon>
        <taxon>Ascomycota</taxon>
        <taxon>Saccharomycotina</taxon>
        <taxon>Dipodascomycetes</taxon>
        <taxon>Dipodascales</taxon>
        <taxon>Trichomonascaceae</taxon>
        <taxon>Blastobotrys</taxon>
    </lineage>
</organism>
<gene>
    <name evidence="5" type="ORF">GNLVRS02_ARAD1D00770g</name>
</gene>
<dbReference type="SUPFAM" id="SSF53927">
    <property type="entry name" value="Cytidine deaminase-like"/>
    <property type="match status" value="1"/>
</dbReference>
<dbReference type="GO" id="GO:0052717">
    <property type="term" value="F:tRNA-specific adenosine-34 deaminase activity"/>
    <property type="evidence" value="ECO:0007669"/>
    <property type="project" value="TreeGrafter"/>
</dbReference>
<evidence type="ECO:0000259" key="4">
    <source>
        <dbReference type="PROSITE" id="PS51747"/>
    </source>
</evidence>
<feature type="region of interest" description="Disordered" evidence="3">
    <location>
        <begin position="1"/>
        <end position="23"/>
    </location>
</feature>
<proteinExistence type="inferred from homology"/>
<feature type="compositionally biased region" description="Polar residues" evidence="3">
    <location>
        <begin position="1"/>
        <end position="17"/>
    </location>
</feature>
<protein>
    <submittedName>
        <fullName evidence="5">ARAD1D00770p</fullName>
    </submittedName>
</protein>
<dbReference type="PROSITE" id="PS51747">
    <property type="entry name" value="CYT_DCMP_DEAMINASES_2"/>
    <property type="match status" value="1"/>
</dbReference>
<dbReference type="InterPro" id="IPR002125">
    <property type="entry name" value="CMP_dCMP_dom"/>
</dbReference>
<evidence type="ECO:0000256" key="3">
    <source>
        <dbReference type="SAM" id="MobiDB-lite"/>
    </source>
</evidence>
<reference evidence="5" key="2">
    <citation type="submission" date="2014-06" db="EMBL/GenBank/DDBJ databases">
        <title>The complete genome of Blastobotrys (Arxula) adeninivorans LS3 - a yeast of biotechnological interest.</title>
        <authorList>
            <person name="Kunze G."/>
            <person name="Gaillardin C."/>
            <person name="Czernicka M."/>
            <person name="Durrens P."/>
            <person name="Martin T."/>
            <person name="Boer E."/>
            <person name="Gabaldon T."/>
            <person name="Cruz J."/>
            <person name="Talla E."/>
            <person name="Marck C."/>
            <person name="Goffeau A."/>
            <person name="Barbe V."/>
            <person name="Baret P."/>
            <person name="Baronian K."/>
            <person name="Beier S."/>
            <person name="Bleykasten C."/>
            <person name="Bode R."/>
            <person name="Casaregola S."/>
            <person name="Despons L."/>
            <person name="Fairhead C."/>
            <person name="Giersberg M."/>
            <person name="Gierski P."/>
            <person name="Hahnel U."/>
            <person name="Hartmann A."/>
            <person name="Jankowska D."/>
            <person name="Jubin C."/>
            <person name="Jung P."/>
            <person name="Lafontaine I."/>
            <person name="Leh-Louis V."/>
            <person name="Lemaire M."/>
            <person name="Marcet-Houben M."/>
            <person name="Mascher M."/>
            <person name="Morel G."/>
            <person name="Richard G.-F."/>
            <person name="Riechen J."/>
            <person name="Sacerdot C."/>
            <person name="Sarkar A."/>
            <person name="Savel G."/>
            <person name="Schacherer J."/>
            <person name="Sherman D."/>
            <person name="Straub M.-L."/>
            <person name="Stein N."/>
            <person name="Thierry A."/>
            <person name="Trautwein-Schult A."/>
            <person name="Westhof E."/>
            <person name="Worch S."/>
            <person name="Dujon B."/>
            <person name="Souciet J.-L."/>
            <person name="Wincker P."/>
            <person name="Scholz U."/>
            <person name="Neuveglise N."/>
        </authorList>
    </citation>
    <scope>NUCLEOTIDE SEQUENCE</scope>
    <source>
        <strain evidence="5">LS3</strain>
    </source>
</reference>
<accession>A0A060T756</accession>
<name>A0A060T756_BLAAD</name>
<dbReference type="CDD" id="cd01285">
    <property type="entry name" value="nucleoside_deaminase"/>
    <property type="match status" value="1"/>
</dbReference>
<feature type="compositionally biased region" description="Low complexity" evidence="3">
    <location>
        <begin position="235"/>
        <end position="251"/>
    </location>
</feature>
<feature type="region of interest" description="Disordered" evidence="3">
    <location>
        <begin position="228"/>
        <end position="259"/>
    </location>
</feature>
<dbReference type="GO" id="GO:0008033">
    <property type="term" value="P:tRNA processing"/>
    <property type="evidence" value="ECO:0007669"/>
    <property type="project" value="UniProtKB-KW"/>
</dbReference>
<sequence>MTMDQTDSAAPNENIQAQGRLRQIKSSEDHRSLELIDAWYTIIPAQLSSKLLAHLKNVLPEDKHSLNHLRRLVKIDSENTSQVCLKVIVCTVDTVADKQQIVQFVRDALGDSLDNVTVDTAKIPRFQAYTKEQAAEWSSQSWPILWRGNPAAIKTALDDKEVDRIVHYLGVVSEMSKNADSSQLPVATIIVDPIRDRIVARQCDDRNGSGNPLAHSIMNAAVEAARVEAERRENGNAIENNNTNTNGNEDGNGNEEDKDGDDRNYLCLDMHVYTTHEPCVMCAMALIHSRIARLVYIHPSPKTGAIEPSSGAGTCVHWTKGLNWKYEAWRWLGPDYDVSLLSENVNA</sequence>
<reference evidence="5" key="1">
    <citation type="submission" date="2014-02" db="EMBL/GenBank/DDBJ databases">
        <authorList>
            <person name="Genoscope - CEA"/>
        </authorList>
    </citation>
    <scope>NUCLEOTIDE SEQUENCE</scope>
    <source>
        <strain evidence="5">LS3</strain>
    </source>
</reference>
<dbReference type="PhylomeDB" id="A0A060T756"/>
<feature type="domain" description="CMP/dCMP-type deaminase" evidence="4">
    <location>
        <begin position="160"/>
        <end position="309"/>
    </location>
</feature>
<dbReference type="EMBL" id="HG937694">
    <property type="protein sequence ID" value="CDP36970.1"/>
    <property type="molecule type" value="Genomic_DNA"/>
</dbReference>
<dbReference type="PANTHER" id="PTHR11079:SF156">
    <property type="entry name" value="INACTIVE TRNA-SPECIFIC ADENOSINE DEAMINASE-LIKE PROTEIN 3-RELATED"/>
    <property type="match status" value="1"/>
</dbReference>
<evidence type="ECO:0000313" key="5">
    <source>
        <dbReference type="EMBL" id="CDP36970.1"/>
    </source>
</evidence>
<dbReference type="GO" id="GO:0005634">
    <property type="term" value="C:nucleus"/>
    <property type="evidence" value="ECO:0007669"/>
    <property type="project" value="TreeGrafter"/>
</dbReference>
<dbReference type="InterPro" id="IPR016193">
    <property type="entry name" value="Cytidine_deaminase-like"/>
</dbReference>
<dbReference type="Gene3D" id="3.40.140.10">
    <property type="entry name" value="Cytidine Deaminase, domain 2"/>
    <property type="match status" value="1"/>
</dbReference>
<evidence type="ECO:0000256" key="1">
    <source>
        <dbReference type="ARBA" id="ARBA00022694"/>
    </source>
</evidence>
<dbReference type="PANTHER" id="PTHR11079">
    <property type="entry name" value="CYTOSINE DEAMINASE FAMILY MEMBER"/>
    <property type="match status" value="1"/>
</dbReference>
<dbReference type="GO" id="GO:0005737">
    <property type="term" value="C:cytoplasm"/>
    <property type="evidence" value="ECO:0007669"/>
    <property type="project" value="TreeGrafter"/>
</dbReference>
<keyword evidence="1" id="KW-0819">tRNA processing</keyword>
<dbReference type="AlphaFoldDB" id="A0A060T756"/>
<dbReference type="Pfam" id="PF00383">
    <property type="entry name" value="dCMP_cyt_deam_1"/>
    <property type="match status" value="1"/>
</dbReference>
<comment type="similarity">
    <text evidence="2">Belongs to the cytidine and deoxycytidylate deaminase family. ADAT3 subfamily.</text>
</comment>
<evidence type="ECO:0000256" key="2">
    <source>
        <dbReference type="ARBA" id="ARBA00038160"/>
    </source>
</evidence>